<evidence type="ECO:0000313" key="1">
    <source>
        <dbReference type="EMBL" id="CUS52675.1"/>
    </source>
</evidence>
<protein>
    <submittedName>
        <fullName evidence="1">Uncharacterized protein</fullName>
    </submittedName>
</protein>
<reference evidence="1" key="1">
    <citation type="submission" date="2015-10" db="EMBL/GenBank/DDBJ databases">
        <authorList>
            <person name="Gilbert D.G."/>
        </authorList>
    </citation>
    <scope>NUCLEOTIDE SEQUENCE</scope>
</reference>
<sequence>MEALAGIQGLPGMEGKKGISGSGLLNFTIARVPRLLFEAVKQ</sequence>
<organism evidence="1">
    <name type="scientific">hydrothermal vent metagenome</name>
    <dbReference type="NCBI Taxonomy" id="652676"/>
    <lineage>
        <taxon>unclassified sequences</taxon>
        <taxon>metagenomes</taxon>
        <taxon>ecological metagenomes</taxon>
    </lineage>
</organism>
<dbReference type="EMBL" id="CZRL01000086">
    <property type="protein sequence ID" value="CUS52675.1"/>
    <property type="molecule type" value="Genomic_DNA"/>
</dbReference>
<name>A0A160TT61_9ZZZZ</name>
<dbReference type="AlphaFoldDB" id="A0A160TT61"/>
<accession>A0A160TT61</accession>
<gene>
    <name evidence="1" type="ORF">MGWOODY_XGa582</name>
</gene>
<proteinExistence type="predicted"/>